<sequence length="123" mass="13846">MHIEAKEFHIYVEHVVDIPILVEEPVIVEEEPVIFDDSPSSDSYESAEDEAYKPPPTGYEEDDSDSDPDMLKKMKKSLRKKSPKKCSKKALSQRHKKGVNEAGPSKGGRPQLSPNIAKKRQAK</sequence>
<dbReference type="EMBL" id="JASCZI010003990">
    <property type="protein sequence ID" value="MED6117022.1"/>
    <property type="molecule type" value="Genomic_DNA"/>
</dbReference>
<accession>A0ABU6QZG2</accession>
<dbReference type="Proteomes" id="UP001341840">
    <property type="component" value="Unassembled WGS sequence"/>
</dbReference>
<comment type="caution">
    <text evidence="2">The sequence shown here is derived from an EMBL/GenBank/DDBJ whole genome shotgun (WGS) entry which is preliminary data.</text>
</comment>
<feature type="compositionally biased region" description="Acidic residues" evidence="1">
    <location>
        <begin position="59"/>
        <end position="68"/>
    </location>
</feature>
<feature type="non-terminal residue" evidence="2">
    <location>
        <position position="123"/>
    </location>
</feature>
<protein>
    <submittedName>
        <fullName evidence="2">Uncharacterized protein</fullName>
    </submittedName>
</protein>
<feature type="compositionally biased region" description="Basic residues" evidence="1">
    <location>
        <begin position="73"/>
        <end position="97"/>
    </location>
</feature>
<gene>
    <name evidence="2" type="ORF">PIB30_105806</name>
</gene>
<name>A0ABU6QZG2_9FABA</name>
<keyword evidence="3" id="KW-1185">Reference proteome</keyword>
<proteinExistence type="predicted"/>
<reference evidence="2 3" key="1">
    <citation type="journal article" date="2023" name="Plants (Basel)">
        <title>Bridging the Gap: Combining Genomics and Transcriptomics Approaches to Understand Stylosanthes scabra, an Orphan Legume from the Brazilian Caatinga.</title>
        <authorList>
            <person name="Ferreira-Neto J.R.C."/>
            <person name="da Silva M.D."/>
            <person name="Binneck E."/>
            <person name="de Melo N.F."/>
            <person name="da Silva R.H."/>
            <person name="de Melo A.L.T.M."/>
            <person name="Pandolfi V."/>
            <person name="Bustamante F.O."/>
            <person name="Brasileiro-Vidal A.C."/>
            <person name="Benko-Iseppon A.M."/>
        </authorList>
    </citation>
    <scope>NUCLEOTIDE SEQUENCE [LARGE SCALE GENOMIC DNA]</scope>
    <source>
        <tissue evidence="2">Leaves</tissue>
    </source>
</reference>
<evidence type="ECO:0000256" key="1">
    <source>
        <dbReference type="SAM" id="MobiDB-lite"/>
    </source>
</evidence>
<evidence type="ECO:0000313" key="2">
    <source>
        <dbReference type="EMBL" id="MED6117022.1"/>
    </source>
</evidence>
<feature type="region of interest" description="Disordered" evidence="1">
    <location>
        <begin position="29"/>
        <end position="123"/>
    </location>
</feature>
<evidence type="ECO:0000313" key="3">
    <source>
        <dbReference type="Proteomes" id="UP001341840"/>
    </source>
</evidence>
<organism evidence="2 3">
    <name type="scientific">Stylosanthes scabra</name>
    <dbReference type="NCBI Taxonomy" id="79078"/>
    <lineage>
        <taxon>Eukaryota</taxon>
        <taxon>Viridiplantae</taxon>
        <taxon>Streptophyta</taxon>
        <taxon>Embryophyta</taxon>
        <taxon>Tracheophyta</taxon>
        <taxon>Spermatophyta</taxon>
        <taxon>Magnoliopsida</taxon>
        <taxon>eudicotyledons</taxon>
        <taxon>Gunneridae</taxon>
        <taxon>Pentapetalae</taxon>
        <taxon>rosids</taxon>
        <taxon>fabids</taxon>
        <taxon>Fabales</taxon>
        <taxon>Fabaceae</taxon>
        <taxon>Papilionoideae</taxon>
        <taxon>50 kb inversion clade</taxon>
        <taxon>dalbergioids sensu lato</taxon>
        <taxon>Dalbergieae</taxon>
        <taxon>Pterocarpus clade</taxon>
        <taxon>Stylosanthes</taxon>
    </lineage>
</organism>